<evidence type="ECO:0000256" key="11">
    <source>
        <dbReference type="ARBA" id="ARBA00022832"/>
    </source>
</evidence>
<protein>
    <submittedName>
        <fullName evidence="28">Putative tetrafunct</fullName>
    </submittedName>
</protein>
<dbReference type="PROSITE" id="PS00067">
    <property type="entry name" value="3HCDH"/>
    <property type="match status" value="1"/>
</dbReference>
<feature type="domain" description="3-hydroxyacyl-CoA dehydrogenase NAD binding" evidence="27">
    <location>
        <begin position="1186"/>
        <end position="1363"/>
    </location>
</feature>
<dbReference type="GO" id="GO:0006635">
    <property type="term" value="P:fatty acid beta-oxidation"/>
    <property type="evidence" value="ECO:0007669"/>
    <property type="project" value="UniProtKB-UniPathway"/>
</dbReference>
<evidence type="ECO:0000256" key="1">
    <source>
        <dbReference type="ARBA" id="ARBA00000452"/>
    </source>
</evidence>
<evidence type="ECO:0000256" key="10">
    <source>
        <dbReference type="ARBA" id="ARBA00022692"/>
    </source>
</evidence>
<evidence type="ECO:0000256" key="18">
    <source>
        <dbReference type="ARBA" id="ARBA00023180"/>
    </source>
</evidence>
<evidence type="ECO:0000259" key="27">
    <source>
        <dbReference type="Pfam" id="PF02737"/>
    </source>
</evidence>
<feature type="transmembrane region" description="Helical" evidence="25">
    <location>
        <begin position="1188"/>
        <end position="1211"/>
    </location>
</feature>
<name>A0A1Y5IAM9_OSTTA</name>
<gene>
    <name evidence="28" type="ORF">BE221DRAFT_79730</name>
</gene>
<dbReference type="GO" id="GO:0004300">
    <property type="term" value="F:enoyl-CoA hydratase activity"/>
    <property type="evidence" value="ECO:0007669"/>
    <property type="project" value="UniProtKB-EC"/>
</dbReference>
<dbReference type="InterPro" id="IPR008927">
    <property type="entry name" value="6-PGluconate_DH-like_C_sf"/>
</dbReference>
<evidence type="ECO:0000256" key="3">
    <source>
        <dbReference type="ARBA" id="ARBA00004275"/>
    </source>
</evidence>
<keyword evidence="12 25" id="KW-1133">Transmembrane helix</keyword>
<sequence length="1601" mass="171893">MFAPNGRGGRGAAKAIAASGRRAFVGPECERELALSGMKEGENVVFDAEPLAAYLRERAGTKEGTLRGVVMTCGDEDRTPQNAAEAFAKDLETIERAGVPAVGILFDEESIRAGATSRPSTGRSLLASDASSDQECGFLCETQVQVITGVVIFWGLLLTLVYGWGLMTDLDTPTPIIEASDRDSMTSEYDSLEKIEVDETSTAPTKVLTTYGGVDSSTKNYFFQVPASILLLIISLPLAFVYVPALSTTSDYKIVRGDKCWASKTTTCDNHLNTYVYFWNVTNPSQVLAGTHAPNLDEVGPYVLTNTVNKRQNITFSSDESEVSFVSTLYAQPDTGSFCPGCALSDEIVSFNLAYVGMVKTVGSETNILALSLPKTLSGLVAGIAQLFGGMANDPTLSAAFPNLVVAAQGGVTALQALALEQMFTLSPLGGMSVTELTAIGVPPSLLTGFPYVPEYASWAAASASLPVSSVSIPTPTSTAMYVSVVNDDTGETAAGTLAASSTSLAASLSIPPFQAQLWQGFLQHAMTTYGKDAFAAMLGPTLGANSSGILIKRTVQEWIFGYEDPVVSPTYPAGDPRRIIRSVTKIRDARTIHNDHVPWNLTDTSTWAHSYGSTPYHVATGVGAPRDATKILSRSDGSGPVIYPHTGHVESVLGKDIATGQYHDIKKTGVSVDVKAWADFGMGLDLKRSLTLRHRPGRAVQKNDKVSVEIFGVAHEEFMSCPVNQTACGRNANFYGIFNVSGFELVPSVYTLPHGHRADPRLFGGYVDPTSSASPFSPNPAKHDIEFSIYEHTGNTFGMRVPIQQNFKIDRTDLFFTTLWSGAAMGDHFYVPISWTSLEYDVGDDVYDSIKDTVTHIELLVATWTYICPALCFMGILFSGVTLYVRRALNRRLVDNDRRERETTRDDSHAIGSYREKTLVSSLRKKHAELLDESSRRGRSDQTEFGISARSTNQRTIMPGVTSSVRDGVCVIEMSNPPVNALALPVLEGLEKALKEAQGDGRVKAIVIKGAGGKFSGGFDIGHLRKSTQGAPASDVGEFNAILCTLAEGGAKPCVAAIENLALGGGLEVAMSCAARVATPGAQLGLPELQLGVIPGFGGTQRLPRLVGLDKSLEMMLKSKSIKAEEALKLEGPEAGLQREAVNFKKAVSSPAAKGLVHFFFAQRATNIVPGVTDGGLKPRVMKSVGVVGGGLMGSGIATACLLAGIGVVLKEIKQEFLDAGVGRIQSNLASMVRKGRMTEDKARKLMSLVKPTLSDDDFRQCDMVIEAVIENLDLKQKIFCNLEKICRPDCILSTNTSTIDITKIAAKMKNPERIVGAHFFSPAHVMQLFEIIRTKDTPPQILVDTLGLSKQIRKTPVVVGNCTGFAVNRVFFPYTMSATALVDIGCDPYAIDRAIMMFGMPMGPFRLGDLVGHDVGVHVGKNFIDDFPDRVYQSPLIPSLLAIKRLGEKSGAGFYKYDNKRRATPDPEGVEGLIAASRAQTRLPLDGSSIPNGLTPQEIAEMIFFPVVNEACRVLDEGIVVKAGDIDTASILGMGFPAFRGGIVHWGDSVGAAVIATKLRTWATRYGGLYQPCPYLENCAIQGRTLAQGPLDTKLKSRL</sequence>
<dbReference type="Pfam" id="PF01130">
    <property type="entry name" value="CD36"/>
    <property type="match status" value="2"/>
</dbReference>
<dbReference type="Pfam" id="PF00378">
    <property type="entry name" value="ECH_1"/>
    <property type="match status" value="1"/>
</dbReference>
<keyword evidence="19" id="KW-0413">Isomerase</keyword>
<comment type="subcellular location">
    <subcellularLocation>
        <location evidence="4">Membrane</location>
    </subcellularLocation>
    <subcellularLocation>
        <location evidence="3">Peroxisome</location>
    </subcellularLocation>
</comment>
<dbReference type="UniPathway" id="UPA00659"/>
<evidence type="ECO:0000256" key="25">
    <source>
        <dbReference type="SAM" id="Phobius"/>
    </source>
</evidence>
<evidence type="ECO:0000256" key="24">
    <source>
        <dbReference type="ARBA" id="ARBA00023717"/>
    </source>
</evidence>
<comment type="catalytic activity">
    <reaction evidence="24">
        <text>a 4-saturated-(3S)-3-hydroxyacyl-CoA = a (3E)-enoyl-CoA + H2O</text>
        <dbReference type="Rhea" id="RHEA:20724"/>
        <dbReference type="ChEBI" id="CHEBI:15377"/>
        <dbReference type="ChEBI" id="CHEBI:58521"/>
        <dbReference type="ChEBI" id="CHEBI:137480"/>
        <dbReference type="EC" id="4.2.1.17"/>
    </reaction>
</comment>
<evidence type="ECO:0000256" key="14">
    <source>
        <dbReference type="ARBA" id="ARBA00023027"/>
    </source>
</evidence>
<keyword evidence="21" id="KW-0511">Multifunctional enzyme</keyword>
<keyword evidence="17" id="KW-0576">Peroxisome</keyword>
<dbReference type="GO" id="GO:0016020">
    <property type="term" value="C:membrane"/>
    <property type="evidence" value="ECO:0007669"/>
    <property type="project" value="UniProtKB-SubCell"/>
</dbReference>
<evidence type="ECO:0000256" key="4">
    <source>
        <dbReference type="ARBA" id="ARBA00004370"/>
    </source>
</evidence>
<comment type="subunit">
    <text evidence="9">Monomer.</text>
</comment>
<dbReference type="InterPro" id="IPR036291">
    <property type="entry name" value="NAD(P)-bd_dom_sf"/>
</dbReference>
<dbReference type="SUPFAM" id="SSF52096">
    <property type="entry name" value="ClpP/crotonase"/>
    <property type="match status" value="1"/>
</dbReference>
<dbReference type="FunFam" id="1.10.1040.50:FF:000004">
    <property type="entry name" value="Peroxisomal fatty acid beta-oxidation multifunctional protein"/>
    <property type="match status" value="1"/>
</dbReference>
<dbReference type="PANTHER" id="PTHR23309:SF49">
    <property type="entry name" value="PEROXISOMAL BIFUNCTIONAL ENZYME"/>
    <property type="match status" value="1"/>
</dbReference>
<evidence type="ECO:0000313" key="28">
    <source>
        <dbReference type="EMBL" id="OUS44045.1"/>
    </source>
</evidence>
<dbReference type="Proteomes" id="UP000195557">
    <property type="component" value="Unassembled WGS sequence"/>
</dbReference>
<evidence type="ECO:0000256" key="23">
    <source>
        <dbReference type="ARBA" id="ARBA00023709"/>
    </source>
</evidence>
<dbReference type="CDD" id="cd06558">
    <property type="entry name" value="crotonase-like"/>
    <property type="match status" value="1"/>
</dbReference>
<comment type="similarity">
    <text evidence="6">In the central section; belongs to the 3-hydroxyacyl-CoA dehydrogenase family.</text>
</comment>
<feature type="domain" description="3-hydroxyacyl-CoA dehydrogenase C-terminal" evidence="26">
    <location>
        <begin position="1503"/>
        <end position="1586"/>
    </location>
</feature>
<evidence type="ECO:0000256" key="13">
    <source>
        <dbReference type="ARBA" id="ARBA00023002"/>
    </source>
</evidence>
<dbReference type="SUPFAM" id="SSF51735">
    <property type="entry name" value="NAD(P)-binding Rossmann-fold domains"/>
    <property type="match status" value="1"/>
</dbReference>
<dbReference type="SUPFAM" id="SSF48179">
    <property type="entry name" value="6-phosphogluconate dehydrogenase C-terminal domain-like"/>
    <property type="match status" value="2"/>
</dbReference>
<feature type="transmembrane region" description="Helical" evidence="25">
    <location>
        <begin position="146"/>
        <end position="167"/>
    </location>
</feature>
<proteinExistence type="inferred from homology"/>
<comment type="catalytic activity">
    <reaction evidence="23">
        <text>a (3S)-3-hydroxyacyl-CoA = a (2E)-enoyl-CoA + H2O</text>
        <dbReference type="Rhea" id="RHEA:16105"/>
        <dbReference type="ChEBI" id="CHEBI:15377"/>
        <dbReference type="ChEBI" id="CHEBI:57318"/>
        <dbReference type="ChEBI" id="CHEBI:58856"/>
        <dbReference type="EC" id="4.2.1.17"/>
    </reaction>
</comment>
<reference evidence="28" key="1">
    <citation type="submission" date="2017-04" db="EMBL/GenBank/DDBJ databases">
        <title>Population genomics of picophytoplankton unveils novel chromosome hypervariability.</title>
        <authorList>
            <consortium name="DOE Joint Genome Institute"/>
            <person name="Blanc-Mathieu R."/>
            <person name="Krasovec M."/>
            <person name="Hebrard M."/>
            <person name="Yau S."/>
            <person name="Desgranges E."/>
            <person name="Martin J."/>
            <person name="Schackwitz W."/>
            <person name="Kuo A."/>
            <person name="Salin G."/>
            <person name="Donnadieu C."/>
            <person name="Desdevises Y."/>
            <person name="Sanchez-Ferandin S."/>
            <person name="Moreau H."/>
            <person name="Rivals E."/>
            <person name="Grigoriev I.V."/>
            <person name="Grimsley N."/>
            <person name="Eyre-Walker A."/>
            <person name="Piganeau G."/>
        </authorList>
    </citation>
    <scope>NUCLEOTIDE SEQUENCE [LARGE SCALE GENOMIC DNA]</scope>
    <source>
        <strain evidence="28">RCC 1115</strain>
    </source>
</reference>
<comment type="catalytic activity">
    <reaction evidence="1">
        <text>a (3Z)-enoyl-CoA = a 4-saturated (2E)-enoyl-CoA</text>
        <dbReference type="Rhea" id="RHEA:45900"/>
        <dbReference type="ChEBI" id="CHEBI:85097"/>
        <dbReference type="ChEBI" id="CHEBI:85489"/>
        <dbReference type="EC" id="5.3.3.8"/>
    </reaction>
</comment>
<dbReference type="Pfam" id="PF02737">
    <property type="entry name" value="3HCDH_N"/>
    <property type="match status" value="1"/>
</dbReference>
<dbReference type="InterPro" id="IPR029045">
    <property type="entry name" value="ClpP/crotonase-like_dom_sf"/>
</dbReference>
<comment type="catalytic activity">
    <reaction evidence="22">
        <text>(3S)-3-hydroxybutanoyl-CoA = (3R)-3-hydroxybutanoyl-CoA</text>
        <dbReference type="Rhea" id="RHEA:21760"/>
        <dbReference type="ChEBI" id="CHEBI:57315"/>
        <dbReference type="ChEBI" id="CHEBI:57316"/>
        <dbReference type="EC" id="5.1.2.3"/>
    </reaction>
</comment>
<keyword evidence="15" id="KW-0443">Lipid metabolism</keyword>
<evidence type="ECO:0000256" key="12">
    <source>
        <dbReference type="ARBA" id="ARBA00022989"/>
    </source>
</evidence>
<evidence type="ECO:0000256" key="15">
    <source>
        <dbReference type="ARBA" id="ARBA00023098"/>
    </source>
</evidence>
<evidence type="ECO:0000256" key="5">
    <source>
        <dbReference type="ARBA" id="ARBA00005005"/>
    </source>
</evidence>
<dbReference type="eggNOG" id="ENOG502SEF3">
    <property type="taxonomic scope" value="Eukaryota"/>
</dbReference>
<evidence type="ECO:0000256" key="21">
    <source>
        <dbReference type="ARBA" id="ARBA00023268"/>
    </source>
</evidence>
<keyword evidence="14" id="KW-0520">NAD</keyword>
<evidence type="ECO:0000256" key="9">
    <source>
        <dbReference type="ARBA" id="ARBA00011245"/>
    </source>
</evidence>
<dbReference type="InterPro" id="IPR002159">
    <property type="entry name" value="CD36_fam"/>
</dbReference>
<dbReference type="InterPro" id="IPR006180">
    <property type="entry name" value="3-OHacyl-CoA_DH_CS"/>
</dbReference>
<keyword evidence="20" id="KW-0456">Lyase</keyword>
<dbReference type="Gene3D" id="3.90.226.10">
    <property type="entry name" value="2-enoyl-CoA Hydratase, Chain A, domain 1"/>
    <property type="match status" value="1"/>
</dbReference>
<comment type="similarity">
    <text evidence="7">In the N-terminal section; belongs to the enoyl-CoA hydratase/isomerase family.</text>
</comment>
<keyword evidence="13" id="KW-0560">Oxidoreductase</keyword>
<dbReference type="GO" id="GO:0005777">
    <property type="term" value="C:peroxisome"/>
    <property type="evidence" value="ECO:0007669"/>
    <property type="project" value="UniProtKB-SubCell"/>
</dbReference>
<dbReference type="Gene3D" id="3.40.50.720">
    <property type="entry name" value="NAD(P)-binding Rossmann-like Domain"/>
    <property type="match status" value="1"/>
</dbReference>
<dbReference type="GO" id="GO:0008692">
    <property type="term" value="F:3-hydroxybutyryl-CoA epimerase activity"/>
    <property type="evidence" value="ECO:0007669"/>
    <property type="project" value="UniProtKB-EC"/>
</dbReference>
<evidence type="ECO:0000256" key="20">
    <source>
        <dbReference type="ARBA" id="ARBA00023239"/>
    </source>
</evidence>
<evidence type="ECO:0000256" key="22">
    <source>
        <dbReference type="ARBA" id="ARBA00023701"/>
    </source>
</evidence>
<accession>A0A1Y5IAM9</accession>
<comment type="pathway">
    <text evidence="5">Lipid metabolism; fatty acid beta-oxidation.</text>
</comment>
<organism evidence="28">
    <name type="scientific">Ostreococcus tauri</name>
    <name type="common">Marine green alga</name>
    <dbReference type="NCBI Taxonomy" id="70448"/>
    <lineage>
        <taxon>Eukaryota</taxon>
        <taxon>Viridiplantae</taxon>
        <taxon>Chlorophyta</taxon>
        <taxon>Mamiellophyceae</taxon>
        <taxon>Mamiellales</taxon>
        <taxon>Bathycoccaceae</taxon>
        <taxon>Ostreococcus</taxon>
    </lineage>
</organism>
<comment type="catalytic activity">
    <reaction evidence="2">
        <text>a (3E)-enoyl-CoA = a 4-saturated (2E)-enoyl-CoA</text>
        <dbReference type="Rhea" id="RHEA:45228"/>
        <dbReference type="ChEBI" id="CHEBI:58521"/>
        <dbReference type="ChEBI" id="CHEBI:85097"/>
        <dbReference type="EC" id="5.3.3.8"/>
    </reaction>
</comment>
<dbReference type="InterPro" id="IPR001753">
    <property type="entry name" value="Enoyl-CoA_hydra/iso"/>
</dbReference>
<feature type="transmembrane region" description="Helical" evidence="25">
    <location>
        <begin position="221"/>
        <end position="243"/>
    </location>
</feature>
<evidence type="ECO:0000256" key="17">
    <source>
        <dbReference type="ARBA" id="ARBA00023140"/>
    </source>
</evidence>
<keyword evidence="16 25" id="KW-0472">Membrane</keyword>
<evidence type="ECO:0000256" key="19">
    <source>
        <dbReference type="ARBA" id="ARBA00023235"/>
    </source>
</evidence>
<dbReference type="GO" id="GO:0070403">
    <property type="term" value="F:NAD+ binding"/>
    <property type="evidence" value="ECO:0007669"/>
    <property type="project" value="InterPro"/>
</dbReference>
<evidence type="ECO:0000256" key="7">
    <source>
        <dbReference type="ARBA" id="ARBA00008750"/>
    </source>
</evidence>
<evidence type="ECO:0000256" key="6">
    <source>
        <dbReference type="ARBA" id="ARBA00007005"/>
    </source>
</evidence>
<evidence type="ECO:0000256" key="2">
    <source>
        <dbReference type="ARBA" id="ARBA00000765"/>
    </source>
</evidence>
<dbReference type="EMBL" id="KZ155826">
    <property type="protein sequence ID" value="OUS44045.1"/>
    <property type="molecule type" value="Genomic_DNA"/>
</dbReference>
<keyword evidence="18" id="KW-0325">Glycoprotein</keyword>
<evidence type="ECO:0000256" key="16">
    <source>
        <dbReference type="ARBA" id="ARBA00023136"/>
    </source>
</evidence>
<dbReference type="Pfam" id="PF00725">
    <property type="entry name" value="3HCDH"/>
    <property type="match status" value="2"/>
</dbReference>
<evidence type="ECO:0000259" key="26">
    <source>
        <dbReference type="Pfam" id="PF00725"/>
    </source>
</evidence>
<dbReference type="Gene3D" id="1.10.1040.50">
    <property type="match status" value="1"/>
</dbReference>
<dbReference type="InterPro" id="IPR006176">
    <property type="entry name" value="3-OHacyl-CoA_DH_NAD-bd"/>
</dbReference>
<dbReference type="FunFam" id="3.40.50.720:FF:000009">
    <property type="entry name" value="Fatty oxidation complex, alpha subunit"/>
    <property type="match status" value="1"/>
</dbReference>
<keyword evidence="11" id="KW-0276">Fatty acid metabolism</keyword>
<feature type="transmembrane region" description="Helical" evidence="25">
    <location>
        <begin position="865"/>
        <end position="886"/>
    </location>
</feature>
<feature type="domain" description="3-hydroxyacyl-CoA dehydrogenase C-terminal" evidence="26">
    <location>
        <begin position="1366"/>
        <end position="1459"/>
    </location>
</feature>
<dbReference type="GO" id="GO:0003857">
    <property type="term" value="F:(3S)-3-hydroxyacyl-CoA dehydrogenase (NAD+) activity"/>
    <property type="evidence" value="ECO:0007669"/>
    <property type="project" value="TreeGrafter"/>
</dbReference>
<comment type="similarity">
    <text evidence="8">Belongs to the CD36 family.</text>
</comment>
<keyword evidence="10 25" id="KW-0812">Transmembrane</keyword>
<dbReference type="InterPro" id="IPR006108">
    <property type="entry name" value="3HC_DH_C"/>
</dbReference>
<dbReference type="GO" id="GO:0004165">
    <property type="term" value="F:delta(3)-delta(2)-enoyl-CoA isomerase activity"/>
    <property type="evidence" value="ECO:0007669"/>
    <property type="project" value="UniProtKB-EC"/>
</dbReference>
<dbReference type="PANTHER" id="PTHR23309">
    <property type="entry name" value="3-HYDROXYACYL-COA DEHYROGENASE"/>
    <property type="match status" value="1"/>
</dbReference>
<evidence type="ECO:0000256" key="8">
    <source>
        <dbReference type="ARBA" id="ARBA00010532"/>
    </source>
</evidence>